<sequence length="259" mass="27365">MLVMGILNVTPNSFSDGGQFLQTDAAIDHGRELIAHGATILDIGGESTRPGAEPVEPAQEWERIADVVAELSDEITVSVDTYHAATARAAVAAGAQIVNDVTGGHGDMDMLATVAELDCDYILQHGRGNAQTMNSLASYDDVVAEVRSELLASRDAAVAAGIAPERIILDPGLGFAKVGDHDWRILRGLKAFCGEGHRLLIGQSRKRFLAPVTVADERDVATAVISAMLAQTDVWGVRVHNVAATATAIATMEMLRSQA</sequence>
<accession>A0A380MCI3</accession>
<dbReference type="CDD" id="cd00739">
    <property type="entry name" value="DHPS"/>
    <property type="match status" value="1"/>
</dbReference>
<keyword evidence="7 10" id="KW-0479">Metal-binding</keyword>
<dbReference type="Proteomes" id="UP000275951">
    <property type="component" value="Chromosome"/>
</dbReference>
<dbReference type="InterPro" id="IPR006390">
    <property type="entry name" value="DHP_synth_dom"/>
</dbReference>
<dbReference type="RefSeq" id="WP_039662959.1">
    <property type="nucleotide sequence ID" value="NZ_CP012649.1"/>
</dbReference>
<evidence type="ECO:0000256" key="10">
    <source>
        <dbReference type="RuleBase" id="RU361205"/>
    </source>
</evidence>
<dbReference type="Gene3D" id="3.20.20.20">
    <property type="entry name" value="Dihydropteroate synthase-like"/>
    <property type="match status" value="1"/>
</dbReference>
<dbReference type="InterPro" id="IPR000489">
    <property type="entry name" value="Pterin-binding_dom"/>
</dbReference>
<dbReference type="InterPro" id="IPR011005">
    <property type="entry name" value="Dihydropteroate_synth-like_sf"/>
</dbReference>
<dbReference type="NCBIfam" id="TIGR01496">
    <property type="entry name" value="DHPS"/>
    <property type="match status" value="1"/>
</dbReference>
<name>A0A380MCI3_9ACTO</name>
<evidence type="ECO:0000313" key="12">
    <source>
        <dbReference type="Proteomes" id="UP000275951"/>
    </source>
</evidence>
<comment type="similarity">
    <text evidence="4 10">Belongs to the DHPS family.</text>
</comment>
<dbReference type="EC" id="2.5.1.15" evidence="5 10"/>
<dbReference type="GO" id="GO:0046654">
    <property type="term" value="P:tetrahydrofolate biosynthetic process"/>
    <property type="evidence" value="ECO:0007669"/>
    <property type="project" value="UniProtKB-UniPathway"/>
</dbReference>
<dbReference type="PROSITE" id="PS00793">
    <property type="entry name" value="DHPS_2"/>
    <property type="match status" value="1"/>
</dbReference>
<dbReference type="EMBL" id="CP033905">
    <property type="protein sequence ID" value="AZR07476.1"/>
    <property type="molecule type" value="Genomic_DNA"/>
</dbReference>
<evidence type="ECO:0000256" key="9">
    <source>
        <dbReference type="ARBA" id="ARBA00022909"/>
    </source>
</evidence>
<dbReference type="GO" id="GO:0004156">
    <property type="term" value="F:dihydropteroate synthase activity"/>
    <property type="evidence" value="ECO:0007669"/>
    <property type="project" value="UniProtKB-EC"/>
</dbReference>
<dbReference type="Pfam" id="PF00809">
    <property type="entry name" value="Pterin_bind"/>
    <property type="match status" value="1"/>
</dbReference>
<dbReference type="PROSITE" id="PS00792">
    <property type="entry name" value="DHPS_1"/>
    <property type="match status" value="1"/>
</dbReference>
<gene>
    <name evidence="11" type="primary">folP</name>
    <name evidence="11" type="ORF">EBQ10_09400</name>
</gene>
<comment type="catalytic activity">
    <reaction evidence="1">
        <text>(7,8-dihydropterin-6-yl)methyl diphosphate + 4-aminobenzoate = 7,8-dihydropteroate + diphosphate</text>
        <dbReference type="Rhea" id="RHEA:19949"/>
        <dbReference type="ChEBI" id="CHEBI:17836"/>
        <dbReference type="ChEBI" id="CHEBI:17839"/>
        <dbReference type="ChEBI" id="CHEBI:33019"/>
        <dbReference type="ChEBI" id="CHEBI:72950"/>
        <dbReference type="EC" id="2.5.1.15"/>
    </reaction>
</comment>
<reference evidence="11 12" key="1">
    <citation type="submission" date="2018-11" db="EMBL/GenBank/DDBJ databases">
        <title>Multidrug-resistant genes are associated with an 42-kb island TGI1 carrying a complex class 1 integron in a Trueperella pyogenes.</title>
        <authorList>
            <person name="Dong W."/>
        </authorList>
    </citation>
    <scope>NUCLEOTIDE SEQUENCE [LARGE SCALE GENOMIC DNA]</scope>
    <source>
        <strain evidence="11 12">TP4</strain>
    </source>
</reference>
<dbReference type="PANTHER" id="PTHR20941">
    <property type="entry name" value="FOLATE SYNTHESIS PROTEINS"/>
    <property type="match status" value="1"/>
</dbReference>
<dbReference type="UniPathway" id="UPA00077">
    <property type="reaction ID" value="UER00156"/>
</dbReference>
<evidence type="ECO:0000256" key="7">
    <source>
        <dbReference type="ARBA" id="ARBA00022723"/>
    </source>
</evidence>
<keyword evidence="6 10" id="KW-0808">Transferase</keyword>
<evidence type="ECO:0000256" key="4">
    <source>
        <dbReference type="ARBA" id="ARBA00009503"/>
    </source>
</evidence>
<comment type="pathway">
    <text evidence="3 10">Cofactor biosynthesis; tetrahydrofolate biosynthesis; 7,8-dihydrofolate from 2-amino-4-hydroxy-6-hydroxymethyl-7,8-dihydropteridine diphosphate and 4-aminobenzoate: step 1/2.</text>
</comment>
<evidence type="ECO:0000313" key="11">
    <source>
        <dbReference type="EMBL" id="AZR07476.1"/>
    </source>
</evidence>
<dbReference type="GO" id="GO:0005829">
    <property type="term" value="C:cytosol"/>
    <property type="evidence" value="ECO:0007669"/>
    <property type="project" value="TreeGrafter"/>
</dbReference>
<keyword evidence="8 10" id="KW-0460">Magnesium</keyword>
<dbReference type="OrthoDB" id="9811744at2"/>
<evidence type="ECO:0000256" key="8">
    <source>
        <dbReference type="ARBA" id="ARBA00022842"/>
    </source>
</evidence>
<dbReference type="GeneID" id="97530730"/>
<protein>
    <recommendedName>
        <fullName evidence="5 10">Dihydropteroate synthase</fullName>
        <shortName evidence="10">DHPS</shortName>
        <ecNumber evidence="5 10">2.5.1.15</ecNumber>
    </recommendedName>
    <alternativeName>
        <fullName evidence="10">Dihydropteroate pyrophosphorylase</fullName>
    </alternativeName>
</protein>
<evidence type="ECO:0000256" key="2">
    <source>
        <dbReference type="ARBA" id="ARBA00001946"/>
    </source>
</evidence>
<dbReference type="InterPro" id="IPR045031">
    <property type="entry name" value="DHP_synth-like"/>
</dbReference>
<evidence type="ECO:0000256" key="6">
    <source>
        <dbReference type="ARBA" id="ARBA00022679"/>
    </source>
</evidence>
<comment type="function">
    <text evidence="10">Catalyzes the condensation of para-aminobenzoate (pABA) with 6-hydroxymethyl-7,8-dihydropterin diphosphate (DHPt-PP) to form 7,8-dihydropteroate (H2Pte), the immediate precursor of folate derivatives.</text>
</comment>
<dbReference type="GO" id="GO:0046656">
    <property type="term" value="P:folic acid biosynthetic process"/>
    <property type="evidence" value="ECO:0007669"/>
    <property type="project" value="UniProtKB-KW"/>
</dbReference>
<dbReference type="GO" id="GO:0046872">
    <property type="term" value="F:metal ion binding"/>
    <property type="evidence" value="ECO:0007669"/>
    <property type="project" value="UniProtKB-KW"/>
</dbReference>
<dbReference type="PANTHER" id="PTHR20941:SF1">
    <property type="entry name" value="FOLIC ACID SYNTHESIS PROTEIN FOL1"/>
    <property type="match status" value="1"/>
</dbReference>
<keyword evidence="9 10" id="KW-0289">Folate biosynthesis</keyword>
<dbReference type="SUPFAM" id="SSF51717">
    <property type="entry name" value="Dihydropteroate synthetase-like"/>
    <property type="match status" value="1"/>
</dbReference>
<proteinExistence type="inferred from homology"/>
<dbReference type="AlphaFoldDB" id="A0A380MCI3"/>
<comment type="cofactor">
    <cofactor evidence="2 10">
        <name>Mg(2+)</name>
        <dbReference type="ChEBI" id="CHEBI:18420"/>
    </cofactor>
</comment>
<evidence type="ECO:0000256" key="5">
    <source>
        <dbReference type="ARBA" id="ARBA00012458"/>
    </source>
</evidence>
<dbReference type="PROSITE" id="PS50972">
    <property type="entry name" value="PTERIN_BINDING"/>
    <property type="match status" value="1"/>
</dbReference>
<evidence type="ECO:0000256" key="3">
    <source>
        <dbReference type="ARBA" id="ARBA00004763"/>
    </source>
</evidence>
<evidence type="ECO:0000256" key="1">
    <source>
        <dbReference type="ARBA" id="ARBA00000012"/>
    </source>
</evidence>
<organism evidence="11 12">
    <name type="scientific">Trueperella pyogenes</name>
    <dbReference type="NCBI Taxonomy" id="1661"/>
    <lineage>
        <taxon>Bacteria</taxon>
        <taxon>Bacillati</taxon>
        <taxon>Actinomycetota</taxon>
        <taxon>Actinomycetes</taxon>
        <taxon>Actinomycetales</taxon>
        <taxon>Actinomycetaceae</taxon>
        <taxon>Trueperella</taxon>
    </lineage>
</organism>